<evidence type="ECO:0000313" key="10">
    <source>
        <dbReference type="Proteomes" id="UP000076632"/>
    </source>
</evidence>
<keyword evidence="4 7" id="KW-0812">Transmembrane</keyword>
<evidence type="ECO:0000256" key="3">
    <source>
        <dbReference type="ARBA" id="ARBA00021353"/>
    </source>
</evidence>
<dbReference type="GeneID" id="28896858"/>
<evidence type="ECO:0000256" key="6">
    <source>
        <dbReference type="ARBA" id="ARBA00023136"/>
    </source>
</evidence>
<dbReference type="InParanoid" id="A0A165IG53"/>
<feature type="compositionally biased region" description="Low complexity" evidence="8">
    <location>
        <begin position="456"/>
        <end position="472"/>
    </location>
</feature>
<dbReference type="GO" id="GO:0016020">
    <property type="term" value="C:membrane"/>
    <property type="evidence" value="ECO:0007669"/>
    <property type="project" value="UniProtKB-SubCell"/>
</dbReference>
<evidence type="ECO:0000256" key="8">
    <source>
        <dbReference type="SAM" id="MobiDB-lite"/>
    </source>
</evidence>
<dbReference type="PANTHER" id="PTHR40021">
    <property type="entry name" value="DEFECT AT LOW TEMPERATURE PROTEIN 1"/>
    <property type="match status" value="1"/>
</dbReference>
<feature type="compositionally biased region" description="Low complexity" evidence="8">
    <location>
        <begin position="386"/>
        <end position="398"/>
    </location>
</feature>
<dbReference type="STRING" id="1328760.A0A165IG53"/>
<dbReference type="Proteomes" id="UP000076632">
    <property type="component" value="Unassembled WGS sequence"/>
</dbReference>
<feature type="compositionally biased region" description="Low complexity" evidence="8">
    <location>
        <begin position="345"/>
        <end position="378"/>
    </location>
</feature>
<evidence type="ECO:0000256" key="5">
    <source>
        <dbReference type="ARBA" id="ARBA00022989"/>
    </source>
</evidence>
<feature type="transmembrane region" description="Helical" evidence="7">
    <location>
        <begin position="12"/>
        <end position="37"/>
    </location>
</feature>
<gene>
    <name evidence="7" type="primary">DLT1</name>
    <name evidence="9" type="ORF">L228DRAFT_243585</name>
</gene>
<evidence type="ECO:0000256" key="2">
    <source>
        <dbReference type="ARBA" id="ARBA00005550"/>
    </source>
</evidence>
<feature type="compositionally biased region" description="Polar residues" evidence="8">
    <location>
        <begin position="478"/>
        <end position="509"/>
    </location>
</feature>
<evidence type="ECO:0000256" key="7">
    <source>
        <dbReference type="RuleBase" id="RU367100"/>
    </source>
</evidence>
<evidence type="ECO:0000256" key="1">
    <source>
        <dbReference type="ARBA" id="ARBA00002489"/>
    </source>
</evidence>
<feature type="region of interest" description="Disordered" evidence="8">
    <location>
        <begin position="124"/>
        <end position="175"/>
    </location>
</feature>
<dbReference type="RefSeq" id="XP_018190406.1">
    <property type="nucleotide sequence ID" value="XM_018331721.1"/>
</dbReference>
<accession>A0A165IG53</accession>
<evidence type="ECO:0000256" key="4">
    <source>
        <dbReference type="ARBA" id="ARBA00022692"/>
    </source>
</evidence>
<dbReference type="OrthoDB" id="4096362at2759"/>
<keyword evidence="5 7" id="KW-1133">Transmembrane helix</keyword>
<feature type="transmembrane region" description="Helical" evidence="7">
    <location>
        <begin position="49"/>
        <end position="71"/>
    </location>
</feature>
<sequence>MMRIRVRIRIPFFRIFYSTTFTVLLLVCLALLVITPADVIRQSIEAKHIANVFIVAGVHILALITAAFIYASRLLTNRSVLSAIPEPWVPVQAEDVGKKVRRMIVDAWERSAIVAWDARPKHTSSEIEEVEKPSATVSAESSAASVGHPNLRLHSSQQPDHNGHGENNNGTSETTINVRPVQPPWGPISHPGWSSPSSVDLPSVYYPTVIAELPNLIEAKAVSLAPPDPVLSAMPQATNAPRFIPPDPQALALLRRPTAMGLRDYLEYLGQLGLVNPPEVGADFLTVYEYARFSGAALTEAQFRQLMNIFAELLRGMVQLDPVILAALAEEAEMESDERGESVRSSSASSSTSTSPAASISPSGSAIRYSRPSSSSSGHSRHSSRSRSLSRTPSPDSSILNRRSMHSIISDHASAHTGRLPKLASTFLPSTARIGRRSVSAGTAHTAPVPSTFVSDPTATGADGSADAAISSPPIPGQHTSGFSSQRPQDRLSSSFTEDNNNINTSPHASDTLPPLSAIQFSRSAPRMPSAQSLPATTTETTARPSDEYRRDMLRRTRLPQIILNVPPNEPNSPRSVSPSSSSSTFSSSRLSDSTNTRENA</sequence>
<feature type="region of interest" description="Disordered" evidence="8">
    <location>
        <begin position="334"/>
        <end position="402"/>
    </location>
</feature>
<feature type="compositionally biased region" description="Low complexity" evidence="8">
    <location>
        <begin position="134"/>
        <end position="146"/>
    </location>
</feature>
<feature type="compositionally biased region" description="Polar residues" evidence="8">
    <location>
        <begin position="153"/>
        <end position="175"/>
    </location>
</feature>
<feature type="compositionally biased region" description="Low complexity" evidence="8">
    <location>
        <begin position="572"/>
        <end position="601"/>
    </location>
</feature>
<dbReference type="EMBL" id="KV407455">
    <property type="protein sequence ID" value="KZF24851.1"/>
    <property type="molecule type" value="Genomic_DNA"/>
</dbReference>
<dbReference type="PANTHER" id="PTHR40021:SF1">
    <property type="entry name" value="DEFECT AT LOW TEMPERATURE PROTEIN 1"/>
    <property type="match status" value="1"/>
</dbReference>
<proteinExistence type="inferred from homology"/>
<organism evidence="9 10">
    <name type="scientific">Xylona heveae (strain CBS 132557 / TC161)</name>
    <dbReference type="NCBI Taxonomy" id="1328760"/>
    <lineage>
        <taxon>Eukaryota</taxon>
        <taxon>Fungi</taxon>
        <taxon>Dikarya</taxon>
        <taxon>Ascomycota</taxon>
        <taxon>Pezizomycotina</taxon>
        <taxon>Xylonomycetes</taxon>
        <taxon>Xylonales</taxon>
        <taxon>Xylonaceae</taxon>
        <taxon>Xylona</taxon>
    </lineage>
</organism>
<feature type="compositionally biased region" description="Basic and acidic residues" evidence="8">
    <location>
        <begin position="545"/>
        <end position="555"/>
    </location>
</feature>
<keyword evidence="10" id="KW-1185">Reference proteome</keyword>
<dbReference type="AlphaFoldDB" id="A0A165IG53"/>
<comment type="similarity">
    <text evidence="2 7">Belongs to the DLT1 family.</text>
</comment>
<feature type="region of interest" description="Disordered" evidence="8">
    <location>
        <begin position="438"/>
        <end position="601"/>
    </location>
</feature>
<comment type="function">
    <text evidence="1 7">Required for growth under high-pressure and low-temperature conditions.</text>
</comment>
<keyword evidence="6 7" id="KW-0472">Membrane</keyword>
<name>A0A165IG53_XYLHT</name>
<evidence type="ECO:0000313" key="9">
    <source>
        <dbReference type="EMBL" id="KZF24851.1"/>
    </source>
</evidence>
<protein>
    <recommendedName>
        <fullName evidence="3 7">Defect at low temperature protein 1</fullName>
    </recommendedName>
</protein>
<dbReference type="InterPro" id="IPR038869">
    <property type="entry name" value="DLT1"/>
</dbReference>
<reference evidence="9 10" key="1">
    <citation type="journal article" date="2016" name="Fungal Biol.">
        <title>The genome of Xylona heveae provides a window into fungal endophytism.</title>
        <authorList>
            <person name="Gazis R."/>
            <person name="Kuo A."/>
            <person name="Riley R."/>
            <person name="LaButti K."/>
            <person name="Lipzen A."/>
            <person name="Lin J."/>
            <person name="Amirebrahimi M."/>
            <person name="Hesse C.N."/>
            <person name="Spatafora J.W."/>
            <person name="Henrissat B."/>
            <person name="Hainaut M."/>
            <person name="Grigoriev I.V."/>
            <person name="Hibbett D.S."/>
        </authorList>
    </citation>
    <scope>NUCLEOTIDE SEQUENCE [LARGE SCALE GENOMIC DNA]</scope>
    <source>
        <strain evidence="9 10">TC161</strain>
    </source>
</reference>
<comment type="subcellular location">
    <subcellularLocation>
        <location evidence="7">Membrane</location>
        <topology evidence="7">Multi-pass membrane protein</topology>
    </subcellularLocation>
</comment>
<feature type="compositionally biased region" description="Polar residues" evidence="8">
    <location>
        <begin position="530"/>
        <end position="544"/>
    </location>
</feature>